<keyword evidence="3 5" id="KW-0808">Transferase</keyword>
<dbReference type="GO" id="GO:0042802">
    <property type="term" value="F:identical protein binding"/>
    <property type="evidence" value="ECO:0007669"/>
    <property type="project" value="TreeGrafter"/>
</dbReference>
<dbReference type="HAMAP" id="MF_01107">
    <property type="entry name" value="ArgD_aminotrans_3"/>
    <property type="match status" value="1"/>
</dbReference>
<dbReference type="CDD" id="cd00610">
    <property type="entry name" value="OAT_like"/>
    <property type="match status" value="1"/>
</dbReference>
<feature type="binding site" evidence="5">
    <location>
        <position position="137"/>
    </location>
    <ligand>
        <name>N(2)-acetyl-L-ornithine</name>
        <dbReference type="ChEBI" id="CHEBI:57805"/>
    </ligand>
</feature>
<dbReference type="OrthoDB" id="9801052at2"/>
<dbReference type="PANTHER" id="PTHR11986:SF79">
    <property type="entry name" value="ACETYLORNITHINE AMINOTRANSFERASE, MITOCHONDRIAL"/>
    <property type="match status" value="1"/>
</dbReference>
<sequence length="395" mass="43468">MGFLKNDSKYIINTYNRTPIEIVEGDGVYVTDINGDVYLDMFSGIAVNSLGHKNEGIMKAAFEQIGKYIHVSNYFASEPVVELAKLLVENTFAEKVFFTNSGAESNEAAIKIARKYGRSKSEKKIKILSAHNSFHGRTCGSLALTGQKKYQESFEPLIPGVDYFDFNSIESIKSLIDEDVCAVFIEAIQGEGGIVEVDKEFLQEVKKLSLEYDFLLIVDEIQAGIGRTGKFLSCENYDVVPDMVTVAKGLGGGFPVGAVLAGERCCDVLVPGDHGTTFGPSPVACAVGLVVVKETLSKELLDGVVEKENYIRNKVNELSEKYPGIIKEVRGKGLMLGINTGEYANLIKEEGMKRKMLLNVTAGNIVRIVPALNITFEEIDKFIELFEDIIKNIKK</sequence>
<dbReference type="PROSITE" id="PS00600">
    <property type="entry name" value="AA_TRANSFER_CLASS_3"/>
    <property type="match status" value="1"/>
</dbReference>
<dbReference type="STRING" id="1121476.SAMN02745751_01918"/>
<accession>A0A1M6H4Q9</accession>
<dbReference type="GO" id="GO:0006526">
    <property type="term" value="P:L-arginine biosynthetic process"/>
    <property type="evidence" value="ECO:0007669"/>
    <property type="project" value="UniProtKB-UniRule"/>
</dbReference>
<comment type="catalytic activity">
    <reaction evidence="5">
        <text>N(2)-acetyl-L-ornithine + 2-oxoglutarate = N-acetyl-L-glutamate 5-semialdehyde + L-glutamate</text>
        <dbReference type="Rhea" id="RHEA:18049"/>
        <dbReference type="ChEBI" id="CHEBI:16810"/>
        <dbReference type="ChEBI" id="CHEBI:29123"/>
        <dbReference type="ChEBI" id="CHEBI:29985"/>
        <dbReference type="ChEBI" id="CHEBI:57805"/>
        <dbReference type="EC" id="2.6.1.11"/>
    </reaction>
</comment>
<dbReference type="EMBL" id="FQZL01000012">
    <property type="protein sequence ID" value="SHJ17247.1"/>
    <property type="molecule type" value="Genomic_DNA"/>
</dbReference>
<dbReference type="InterPro" id="IPR015422">
    <property type="entry name" value="PyrdxlP-dep_Trfase_small"/>
</dbReference>
<dbReference type="EC" id="2.6.1.11" evidence="5"/>
<feature type="binding site" evidence="5">
    <location>
        <position position="276"/>
    </location>
    <ligand>
        <name>N(2)-acetyl-L-ornithine</name>
        <dbReference type="ChEBI" id="CHEBI:57805"/>
    </ligand>
</feature>
<dbReference type="SUPFAM" id="SSF53383">
    <property type="entry name" value="PLP-dependent transferases"/>
    <property type="match status" value="1"/>
</dbReference>
<keyword evidence="7" id="KW-1185">Reference proteome</keyword>
<dbReference type="PIRSF" id="PIRSF000521">
    <property type="entry name" value="Transaminase_4ab_Lys_Orn"/>
    <property type="match status" value="1"/>
</dbReference>
<comment type="subcellular location">
    <subcellularLocation>
        <location evidence="5">Cytoplasm</location>
    </subcellularLocation>
</comment>
<dbReference type="NCBIfam" id="NF002325">
    <property type="entry name" value="PRK01278.1"/>
    <property type="match status" value="1"/>
</dbReference>
<evidence type="ECO:0000256" key="3">
    <source>
        <dbReference type="ARBA" id="ARBA00022679"/>
    </source>
</evidence>
<keyword evidence="4 5" id="KW-0663">Pyridoxal phosphate</keyword>
<dbReference type="GO" id="GO:0030170">
    <property type="term" value="F:pyridoxal phosphate binding"/>
    <property type="evidence" value="ECO:0007669"/>
    <property type="project" value="InterPro"/>
</dbReference>
<dbReference type="UniPathway" id="UPA00068">
    <property type="reaction ID" value="UER00109"/>
</dbReference>
<comment type="similarity">
    <text evidence="5">Belongs to the class-III pyridoxal-phosphate-dependent aminotransferase family. ArgD subfamily.</text>
</comment>
<comment type="miscellaneous">
    <text evidence="5">May also have succinyldiaminopimelate aminotransferase activity, thus carrying out the corresponding step in lysine biosynthesis.</text>
</comment>
<evidence type="ECO:0000256" key="2">
    <source>
        <dbReference type="ARBA" id="ARBA00022605"/>
    </source>
</evidence>
<evidence type="ECO:0000256" key="5">
    <source>
        <dbReference type="HAMAP-Rule" id="MF_01107"/>
    </source>
</evidence>
<reference evidence="6 7" key="1">
    <citation type="submission" date="2016-11" db="EMBL/GenBank/DDBJ databases">
        <authorList>
            <person name="Jaros S."/>
            <person name="Januszkiewicz K."/>
            <person name="Wedrychowicz H."/>
        </authorList>
    </citation>
    <scope>NUCLEOTIDE SEQUENCE [LARGE SCALE GENOMIC DNA]</scope>
    <source>
        <strain evidence="6 7">DSM 17477</strain>
    </source>
</reference>
<dbReference type="RefSeq" id="WP_073049360.1">
    <property type="nucleotide sequence ID" value="NZ_FQZL01000012.1"/>
</dbReference>
<dbReference type="GO" id="GO:0005737">
    <property type="term" value="C:cytoplasm"/>
    <property type="evidence" value="ECO:0007669"/>
    <property type="project" value="UniProtKB-SubCell"/>
</dbReference>
<dbReference type="Gene3D" id="3.40.640.10">
    <property type="entry name" value="Type I PLP-dependent aspartate aminotransferase-like (Major domain)"/>
    <property type="match status" value="1"/>
</dbReference>
<comment type="pathway">
    <text evidence="5">Amino-acid biosynthesis; L-arginine biosynthesis; N(2)-acetyl-L-ornithine from L-glutamate: step 4/4.</text>
</comment>
<keyword evidence="5" id="KW-0055">Arginine biosynthesis</keyword>
<dbReference type="InterPro" id="IPR049704">
    <property type="entry name" value="Aminotrans_3_PPA_site"/>
</dbReference>
<name>A0A1M6H4Q9_9FIRM</name>
<keyword evidence="1 5" id="KW-0032">Aminotransferase</keyword>
<dbReference type="InterPro" id="IPR005814">
    <property type="entry name" value="Aminotrans_3"/>
</dbReference>
<dbReference type="InterPro" id="IPR015424">
    <property type="entry name" value="PyrdxlP-dep_Trfase"/>
</dbReference>
<gene>
    <name evidence="5" type="primary">argD</name>
    <name evidence="6" type="ORF">SAMN02745751_01918</name>
</gene>
<keyword evidence="2 5" id="KW-0028">Amino-acid biosynthesis</keyword>
<comment type="subunit">
    <text evidence="5">Homodimer.</text>
</comment>
<dbReference type="GO" id="GO:0003992">
    <property type="term" value="F:N2-acetyl-L-ornithine:2-oxoglutarate 5-aminotransferase activity"/>
    <property type="evidence" value="ECO:0007669"/>
    <property type="project" value="UniProtKB-UniRule"/>
</dbReference>
<evidence type="ECO:0000313" key="6">
    <source>
        <dbReference type="EMBL" id="SHJ17247.1"/>
    </source>
</evidence>
<dbReference type="Pfam" id="PF00202">
    <property type="entry name" value="Aminotran_3"/>
    <property type="match status" value="1"/>
</dbReference>
<proteinExistence type="inferred from homology"/>
<comment type="cofactor">
    <cofactor evidence="5">
        <name>pyridoxal 5'-phosphate</name>
        <dbReference type="ChEBI" id="CHEBI:597326"/>
    </cofactor>
    <text evidence="5">Binds 1 pyridoxal phosphate per subunit.</text>
</comment>
<dbReference type="Proteomes" id="UP000184052">
    <property type="component" value="Unassembled WGS sequence"/>
</dbReference>
<evidence type="ECO:0000256" key="1">
    <source>
        <dbReference type="ARBA" id="ARBA00022576"/>
    </source>
</evidence>
<feature type="binding site" evidence="5">
    <location>
        <begin position="219"/>
        <end position="222"/>
    </location>
    <ligand>
        <name>pyridoxal 5'-phosphate</name>
        <dbReference type="ChEBI" id="CHEBI:597326"/>
    </ligand>
</feature>
<dbReference type="AlphaFoldDB" id="A0A1M6H4Q9"/>
<feature type="binding site" evidence="5">
    <location>
        <begin position="102"/>
        <end position="103"/>
    </location>
    <ligand>
        <name>pyridoxal 5'-phosphate</name>
        <dbReference type="ChEBI" id="CHEBI:597326"/>
    </ligand>
</feature>
<feature type="binding site" evidence="5">
    <location>
        <position position="277"/>
    </location>
    <ligand>
        <name>pyridoxal 5'-phosphate</name>
        <dbReference type="ChEBI" id="CHEBI:597326"/>
    </ligand>
</feature>
<dbReference type="InterPro" id="IPR004636">
    <property type="entry name" value="AcOrn/SuccOrn_fam"/>
</dbReference>
<protein>
    <recommendedName>
        <fullName evidence="5">Acetylornithine aminotransferase</fullName>
        <shortName evidence="5">ACOAT</shortName>
        <ecNumber evidence="5">2.6.1.11</ecNumber>
    </recommendedName>
</protein>
<dbReference type="Gene3D" id="3.90.1150.10">
    <property type="entry name" value="Aspartate Aminotransferase, domain 1"/>
    <property type="match status" value="1"/>
</dbReference>
<evidence type="ECO:0000256" key="4">
    <source>
        <dbReference type="ARBA" id="ARBA00022898"/>
    </source>
</evidence>
<dbReference type="FunFam" id="3.40.640.10:FF:000004">
    <property type="entry name" value="Acetylornithine aminotransferase"/>
    <property type="match status" value="1"/>
</dbReference>
<evidence type="ECO:0000313" key="7">
    <source>
        <dbReference type="Proteomes" id="UP000184052"/>
    </source>
</evidence>
<feature type="modified residue" description="N6-(pyridoxal phosphate)lysine" evidence="5">
    <location>
        <position position="248"/>
    </location>
</feature>
<dbReference type="InterPro" id="IPR050103">
    <property type="entry name" value="Class-III_PLP-dep_AT"/>
</dbReference>
<organism evidence="6 7">
    <name type="scientific">Dethiosulfatibacter aminovorans DSM 17477</name>
    <dbReference type="NCBI Taxonomy" id="1121476"/>
    <lineage>
        <taxon>Bacteria</taxon>
        <taxon>Bacillati</taxon>
        <taxon>Bacillota</taxon>
        <taxon>Tissierellia</taxon>
        <taxon>Dethiosulfatibacter</taxon>
    </lineage>
</organism>
<dbReference type="PANTHER" id="PTHR11986">
    <property type="entry name" value="AMINOTRANSFERASE CLASS III"/>
    <property type="match status" value="1"/>
</dbReference>
<dbReference type="InterPro" id="IPR015421">
    <property type="entry name" value="PyrdxlP-dep_Trfase_major"/>
</dbReference>
<feature type="binding site" evidence="5">
    <location>
        <position position="134"/>
    </location>
    <ligand>
        <name>pyridoxal 5'-phosphate</name>
        <dbReference type="ChEBI" id="CHEBI:597326"/>
    </ligand>
</feature>
<keyword evidence="5" id="KW-0963">Cytoplasm</keyword>
<dbReference type="NCBIfam" id="TIGR00707">
    <property type="entry name" value="argD"/>
    <property type="match status" value="1"/>
</dbReference>